<gene>
    <name evidence="8" type="ORF">D7Z54_09315</name>
</gene>
<dbReference type="EMBL" id="RBVX01000007">
    <property type="protein sequence ID" value="RSL33510.1"/>
    <property type="molecule type" value="Genomic_DNA"/>
</dbReference>
<evidence type="ECO:0000313" key="9">
    <source>
        <dbReference type="Proteomes" id="UP000275076"/>
    </source>
</evidence>
<dbReference type="GO" id="GO:0008911">
    <property type="term" value="F:lactaldehyde dehydrogenase (NAD+) activity"/>
    <property type="evidence" value="ECO:0007669"/>
    <property type="project" value="TreeGrafter"/>
</dbReference>
<proteinExistence type="inferred from homology"/>
<sequence>MSKVVSTKEQGLFIGGQWKRTDEYTSVWNKYTQKQIAKTADATQQDVNLAVEEAKQASKRSFPAYQRFEVLTKAADLLRKNQEEIASLLVAEVGKPIKESRGEVARAAQTLEISGEEAKRIHGEGVPIEAAPGSQNRQAFTKRIPVGVVAAITPFNVPLNLVCHKVGPAIAAGNSVVLKPASATPLSAIRLTEILFEAGLPDGRLNLLTGSGSKIGAWLCENPDVNMFTFTGSPGVGQRLRERAGLRKVALELGNNSATVIHHDANIEEAAKLTAQKSFNNAGQVCISVQRVYVQEKIFDRFLEKMKEAAEELVVGDPAQETTDIGPMISETEAARIENWVQEAVKEGAEVVSGGERNGVIYKPTILTNVNDEMKVCREEAFGPIVAVAPYKTEEEVIDRVNDSEYGLQAGIFTNSLDFAMTAADKIEVGGLIINDTPGYRVDHMPYGGVKKSGSGKEGPKYAIEEMTEERLVVFNL</sequence>
<dbReference type="InterPro" id="IPR016161">
    <property type="entry name" value="Ald_DH/histidinol_DH"/>
</dbReference>
<accession>A0A3R9RE89</accession>
<dbReference type="PANTHER" id="PTHR42991">
    <property type="entry name" value="ALDEHYDE DEHYDROGENASE"/>
    <property type="match status" value="1"/>
</dbReference>
<evidence type="ECO:0000313" key="8">
    <source>
        <dbReference type="EMBL" id="RSL33510.1"/>
    </source>
</evidence>
<keyword evidence="2" id="KW-0560">Oxidoreductase</keyword>
<comment type="catalytic activity">
    <reaction evidence="3">
        <text>(2S)-3-sulfolactaldehyde + NAD(+) + H2O = (2S)-3-sulfolactate + NADH + 2 H(+)</text>
        <dbReference type="Rhea" id="RHEA:47932"/>
        <dbReference type="ChEBI" id="CHEBI:15377"/>
        <dbReference type="ChEBI" id="CHEBI:15378"/>
        <dbReference type="ChEBI" id="CHEBI:57540"/>
        <dbReference type="ChEBI" id="CHEBI:57945"/>
        <dbReference type="ChEBI" id="CHEBI:61289"/>
        <dbReference type="ChEBI" id="CHEBI:90109"/>
        <dbReference type="EC" id="1.2.1.97"/>
    </reaction>
    <physiologicalReaction direction="left-to-right" evidence="3">
        <dbReference type="Rhea" id="RHEA:47933"/>
    </physiologicalReaction>
</comment>
<comment type="similarity">
    <text evidence="1">Belongs to the aldehyde dehydrogenase family.</text>
</comment>
<dbReference type="FunFam" id="3.40.605.10:FF:000007">
    <property type="entry name" value="NAD/NADP-dependent betaine aldehyde dehydrogenase"/>
    <property type="match status" value="1"/>
</dbReference>
<dbReference type="InterPro" id="IPR051020">
    <property type="entry name" value="ALDH-related_metabolic_enz"/>
</dbReference>
<feature type="domain" description="Aldehyde dehydrogenase" evidence="7">
    <location>
        <begin position="22"/>
        <end position="471"/>
    </location>
</feature>
<dbReference type="CDD" id="cd07149">
    <property type="entry name" value="ALDH_y4uC"/>
    <property type="match status" value="1"/>
</dbReference>
<name>A0A3R9RE89_9BACI</name>
<dbReference type="FunFam" id="3.40.309.10:FF:000009">
    <property type="entry name" value="Aldehyde dehydrogenase A"/>
    <property type="match status" value="1"/>
</dbReference>
<dbReference type="PANTHER" id="PTHR42991:SF1">
    <property type="entry name" value="ALDEHYDE DEHYDROGENASE"/>
    <property type="match status" value="1"/>
</dbReference>
<dbReference type="InterPro" id="IPR016162">
    <property type="entry name" value="Ald_DH_N"/>
</dbReference>
<dbReference type="InterPro" id="IPR016163">
    <property type="entry name" value="Ald_DH_C"/>
</dbReference>
<evidence type="ECO:0000256" key="5">
    <source>
        <dbReference type="ARBA" id="ARBA00066984"/>
    </source>
</evidence>
<reference evidence="8 9" key="1">
    <citation type="submission" date="2018-10" db="EMBL/GenBank/DDBJ databases">
        <title>Draft genome sequence of Bacillus salarius IM0101, isolated from a hypersaline soil in Inner Mongolia, China.</title>
        <authorList>
            <person name="Yamprayoonswat W."/>
            <person name="Boonvisut S."/>
            <person name="Jumpathong W."/>
            <person name="Sittihan S."/>
            <person name="Ruangsuj P."/>
            <person name="Wanthongcharoen S."/>
            <person name="Thongpramul N."/>
            <person name="Pimmason S."/>
            <person name="Yu B."/>
            <person name="Yasawong M."/>
        </authorList>
    </citation>
    <scope>NUCLEOTIDE SEQUENCE [LARGE SCALE GENOMIC DNA]</scope>
    <source>
        <strain evidence="8 9">IM0101</strain>
    </source>
</reference>
<organism evidence="8 9">
    <name type="scientific">Salibacterium salarium</name>
    <dbReference type="NCBI Taxonomy" id="284579"/>
    <lineage>
        <taxon>Bacteria</taxon>
        <taxon>Bacillati</taxon>
        <taxon>Bacillota</taxon>
        <taxon>Bacilli</taxon>
        <taxon>Bacillales</taxon>
        <taxon>Bacillaceae</taxon>
    </lineage>
</organism>
<evidence type="ECO:0000256" key="3">
    <source>
        <dbReference type="ARBA" id="ARBA00050326"/>
    </source>
</evidence>
<dbReference type="AlphaFoldDB" id="A0A3R9RE89"/>
<comment type="function">
    <text evidence="4">Part of the sulfo-TAL (or sulfo-SFT) pathway, a D-sulfoquinovose degradation pathway that produces sulfolactate (SL). Catalyzes the oxidation of 3-sulfolactaldehyde (SLA) to sulfolactate (SL).</text>
</comment>
<evidence type="ECO:0000256" key="2">
    <source>
        <dbReference type="ARBA" id="ARBA00023002"/>
    </source>
</evidence>
<protein>
    <recommendedName>
        <fullName evidence="6">3-sulfolactaldehyde dehydrogenase</fullName>
        <ecNumber evidence="5">1.2.1.97</ecNumber>
    </recommendedName>
</protein>
<dbReference type="Proteomes" id="UP000275076">
    <property type="component" value="Unassembled WGS sequence"/>
</dbReference>
<dbReference type="SUPFAM" id="SSF53720">
    <property type="entry name" value="ALDH-like"/>
    <property type="match status" value="1"/>
</dbReference>
<dbReference type="Pfam" id="PF00171">
    <property type="entry name" value="Aldedh"/>
    <property type="match status" value="1"/>
</dbReference>
<evidence type="ECO:0000256" key="1">
    <source>
        <dbReference type="ARBA" id="ARBA00009986"/>
    </source>
</evidence>
<dbReference type="Gene3D" id="3.40.605.10">
    <property type="entry name" value="Aldehyde Dehydrogenase, Chain A, domain 1"/>
    <property type="match status" value="1"/>
</dbReference>
<evidence type="ECO:0000256" key="4">
    <source>
        <dbReference type="ARBA" id="ARBA00054572"/>
    </source>
</evidence>
<comment type="caution">
    <text evidence="8">The sequence shown here is derived from an EMBL/GenBank/DDBJ whole genome shotgun (WGS) entry which is preliminary data.</text>
</comment>
<evidence type="ECO:0000256" key="6">
    <source>
        <dbReference type="ARBA" id="ARBA00067277"/>
    </source>
</evidence>
<dbReference type="RefSeq" id="WP_125555571.1">
    <property type="nucleotide sequence ID" value="NZ_RBVX01000007.1"/>
</dbReference>
<dbReference type="EC" id="1.2.1.97" evidence="5"/>
<evidence type="ECO:0000259" key="7">
    <source>
        <dbReference type="Pfam" id="PF00171"/>
    </source>
</evidence>
<dbReference type="OrthoDB" id="9762913at2"/>
<dbReference type="Gene3D" id="3.40.309.10">
    <property type="entry name" value="Aldehyde Dehydrogenase, Chain A, domain 2"/>
    <property type="match status" value="1"/>
</dbReference>
<dbReference type="InterPro" id="IPR015590">
    <property type="entry name" value="Aldehyde_DH_dom"/>
</dbReference>
<keyword evidence="9" id="KW-1185">Reference proteome</keyword>